<keyword evidence="4" id="KW-1185">Reference proteome</keyword>
<gene>
    <name evidence="3" type="ORF">DXG03_001903</name>
</gene>
<feature type="compositionally biased region" description="Basic and acidic residues" evidence="1">
    <location>
        <begin position="208"/>
        <end position="220"/>
    </location>
</feature>
<evidence type="ECO:0000256" key="1">
    <source>
        <dbReference type="SAM" id="MobiDB-lite"/>
    </source>
</evidence>
<reference evidence="3" key="1">
    <citation type="submission" date="2020-07" db="EMBL/GenBank/DDBJ databases">
        <authorList>
            <person name="Nieuwenhuis M."/>
            <person name="Van De Peppel L.J.J."/>
        </authorList>
    </citation>
    <scope>NUCLEOTIDE SEQUENCE</scope>
    <source>
        <strain evidence="3">AP01</strain>
        <tissue evidence="3">Mycelium</tissue>
    </source>
</reference>
<feature type="region of interest" description="Disordered" evidence="1">
    <location>
        <begin position="204"/>
        <end position="242"/>
    </location>
</feature>
<dbReference type="EMBL" id="JABCKV010000148">
    <property type="protein sequence ID" value="KAG5642896.1"/>
    <property type="molecule type" value="Genomic_DNA"/>
</dbReference>
<comment type="caution">
    <text evidence="3">The sequence shown here is derived from an EMBL/GenBank/DDBJ whole genome shotgun (WGS) entry which is preliminary data.</text>
</comment>
<sequence>MQFLEFEAFVTVDDKELPEYEIKFDDVAKTATCWIPSEADKSFAITSRALTQQPYDIVIRHMVDGIRIGGFVIGKIEDQTAVCSREHVVISSTTRRRLMFAPIQLTDDDAYLDNSIKLKALGEIVVSITRVDITGEVTPSTKTLSTADEKLHEKSKKAMKHRVKFGEEEGYSTQRVRTVRNICTLATFIFRRFFSDVLRADGIAPPEPESHNPGKRKASEAGDDESGEESDDDSGLDEKDEAELKALLARVSKIQSKMAKKGSVGSKAPAAKKVKREPKAPVFLPGEVIDLT</sequence>
<evidence type="ECO:0000259" key="2">
    <source>
        <dbReference type="Pfam" id="PF25534"/>
    </source>
</evidence>
<protein>
    <recommendedName>
        <fullName evidence="2">DUF7918 domain-containing protein</fullName>
    </recommendedName>
</protein>
<dbReference type="AlphaFoldDB" id="A0A9P7K8Y7"/>
<dbReference type="Pfam" id="PF25534">
    <property type="entry name" value="DUF7918"/>
    <property type="match status" value="1"/>
</dbReference>
<name>A0A9P7K8Y7_9AGAR</name>
<evidence type="ECO:0000313" key="4">
    <source>
        <dbReference type="Proteomes" id="UP000775547"/>
    </source>
</evidence>
<feature type="region of interest" description="Disordered" evidence="1">
    <location>
        <begin position="257"/>
        <end position="277"/>
    </location>
</feature>
<feature type="domain" description="DUF7918" evidence="2">
    <location>
        <begin position="7"/>
        <end position="191"/>
    </location>
</feature>
<dbReference type="InterPro" id="IPR057678">
    <property type="entry name" value="DUF7918"/>
</dbReference>
<dbReference type="Proteomes" id="UP000775547">
    <property type="component" value="Unassembled WGS sequence"/>
</dbReference>
<dbReference type="PANTHER" id="PTHR36223">
    <property type="entry name" value="BETA-LACTAMASE-TYPE TRANSPEPTIDASE FOLD DOMAIN CONTAINING PROTEIN"/>
    <property type="match status" value="1"/>
</dbReference>
<dbReference type="PANTHER" id="PTHR36223:SF1">
    <property type="entry name" value="TRANSCRIPTION ELONGATION FACTOR EAF N-TERMINAL DOMAIN-CONTAINING PROTEIN"/>
    <property type="match status" value="1"/>
</dbReference>
<reference evidence="3" key="2">
    <citation type="submission" date="2021-10" db="EMBL/GenBank/DDBJ databases">
        <title>Phylogenomics reveals ancestral predisposition of the termite-cultivated fungus Termitomyces towards a domesticated lifestyle.</title>
        <authorList>
            <person name="Auxier B."/>
            <person name="Grum-Grzhimaylo A."/>
            <person name="Cardenas M.E."/>
            <person name="Lodge J.D."/>
            <person name="Laessoe T."/>
            <person name="Pedersen O."/>
            <person name="Smith M.E."/>
            <person name="Kuyper T.W."/>
            <person name="Franco-Molano E.A."/>
            <person name="Baroni T.J."/>
            <person name="Aanen D.K."/>
        </authorList>
    </citation>
    <scope>NUCLEOTIDE SEQUENCE</scope>
    <source>
        <strain evidence="3">AP01</strain>
        <tissue evidence="3">Mycelium</tissue>
    </source>
</reference>
<accession>A0A9P7K8Y7</accession>
<dbReference type="OrthoDB" id="3364132at2759"/>
<feature type="compositionally biased region" description="Acidic residues" evidence="1">
    <location>
        <begin position="221"/>
        <end position="241"/>
    </location>
</feature>
<organism evidence="3 4">
    <name type="scientific">Asterophora parasitica</name>
    <dbReference type="NCBI Taxonomy" id="117018"/>
    <lineage>
        <taxon>Eukaryota</taxon>
        <taxon>Fungi</taxon>
        <taxon>Dikarya</taxon>
        <taxon>Basidiomycota</taxon>
        <taxon>Agaricomycotina</taxon>
        <taxon>Agaricomycetes</taxon>
        <taxon>Agaricomycetidae</taxon>
        <taxon>Agaricales</taxon>
        <taxon>Tricholomatineae</taxon>
        <taxon>Lyophyllaceae</taxon>
        <taxon>Asterophora</taxon>
    </lineage>
</organism>
<proteinExistence type="predicted"/>
<evidence type="ECO:0000313" key="3">
    <source>
        <dbReference type="EMBL" id="KAG5642896.1"/>
    </source>
</evidence>